<evidence type="ECO:0000259" key="16">
    <source>
        <dbReference type="PROSITE" id="PS51839"/>
    </source>
</evidence>
<keyword evidence="6" id="KW-0001">2Fe-2S</keyword>
<dbReference type="PROSITE" id="PS00198">
    <property type="entry name" value="4FE4S_FER_1"/>
    <property type="match status" value="1"/>
</dbReference>
<evidence type="ECO:0000256" key="3">
    <source>
        <dbReference type="ARBA" id="ARBA00007023"/>
    </source>
</evidence>
<dbReference type="SUPFAM" id="SSF54292">
    <property type="entry name" value="2Fe-2S ferredoxin-like"/>
    <property type="match status" value="1"/>
</dbReference>
<evidence type="ECO:0000313" key="17">
    <source>
        <dbReference type="EMBL" id="TDY49725.1"/>
    </source>
</evidence>
<dbReference type="PROSITE" id="PS51839">
    <property type="entry name" value="4FE4S_HC3"/>
    <property type="match status" value="1"/>
</dbReference>
<evidence type="ECO:0000256" key="8">
    <source>
        <dbReference type="ARBA" id="ARBA00022737"/>
    </source>
</evidence>
<dbReference type="EMBL" id="SORF01000004">
    <property type="protein sequence ID" value="TDY49725.1"/>
    <property type="molecule type" value="Genomic_DNA"/>
</dbReference>
<dbReference type="InterPro" id="IPR006963">
    <property type="entry name" value="Mopterin_OxRdtase_4Fe-4S_dom"/>
</dbReference>
<feature type="domain" description="2Fe-2S ferredoxin-type" evidence="13">
    <location>
        <begin position="4"/>
        <end position="80"/>
    </location>
</feature>
<evidence type="ECO:0000256" key="9">
    <source>
        <dbReference type="ARBA" id="ARBA00023002"/>
    </source>
</evidence>
<dbReference type="CDD" id="cd00207">
    <property type="entry name" value="fer2"/>
    <property type="match status" value="1"/>
</dbReference>
<evidence type="ECO:0000256" key="7">
    <source>
        <dbReference type="ARBA" id="ARBA00022723"/>
    </source>
</evidence>
<feature type="domain" description="4Fe-4S ferredoxin-type" evidence="14">
    <location>
        <begin position="140"/>
        <end position="170"/>
    </location>
</feature>
<dbReference type="NCBIfam" id="TIGR01591">
    <property type="entry name" value="Fdh-alpha"/>
    <property type="match status" value="1"/>
</dbReference>
<dbReference type="SMART" id="SM00929">
    <property type="entry name" value="NADH-G_4Fe-4S_3"/>
    <property type="match status" value="1"/>
</dbReference>
<dbReference type="Gene3D" id="3.10.20.740">
    <property type="match status" value="1"/>
</dbReference>
<evidence type="ECO:0000256" key="1">
    <source>
        <dbReference type="ARBA" id="ARBA00001942"/>
    </source>
</evidence>
<dbReference type="Proteomes" id="UP000294581">
    <property type="component" value="Unassembled WGS sequence"/>
</dbReference>
<feature type="domain" description="4Fe-4S Mo/W bis-MGD-type" evidence="15">
    <location>
        <begin position="259"/>
        <end position="315"/>
    </location>
</feature>
<dbReference type="PROSITE" id="PS51669">
    <property type="entry name" value="4FE4S_MOW_BIS_MGD"/>
    <property type="match status" value="1"/>
</dbReference>
<comment type="cofactor">
    <cofactor evidence="1">
        <name>Mo-bis(molybdopterin guanine dinucleotide)</name>
        <dbReference type="ChEBI" id="CHEBI:60539"/>
    </cofactor>
</comment>
<keyword evidence="9" id="KW-0560">Oxidoreductase</keyword>
<keyword evidence="8" id="KW-0677">Repeat</keyword>
<evidence type="ECO:0000256" key="11">
    <source>
        <dbReference type="ARBA" id="ARBA00023014"/>
    </source>
</evidence>
<dbReference type="FunFam" id="3.40.228.10:FF:000002">
    <property type="entry name" value="Formate dehydrogenase subunit alpha"/>
    <property type="match status" value="1"/>
</dbReference>
<dbReference type="Pfam" id="PF00384">
    <property type="entry name" value="Molybdopterin"/>
    <property type="match status" value="1"/>
</dbReference>
<dbReference type="GO" id="GO:0022904">
    <property type="term" value="P:respiratory electron transport chain"/>
    <property type="evidence" value="ECO:0007669"/>
    <property type="project" value="TreeGrafter"/>
</dbReference>
<dbReference type="InterPro" id="IPR019574">
    <property type="entry name" value="NADH_UbQ_OxRdtase_Gsu_4Fe4S-bd"/>
</dbReference>
<dbReference type="GO" id="GO:0015942">
    <property type="term" value="P:formate metabolic process"/>
    <property type="evidence" value="ECO:0007669"/>
    <property type="project" value="InterPro"/>
</dbReference>
<dbReference type="SMART" id="SM00926">
    <property type="entry name" value="Molybdop_Fe4S4"/>
    <property type="match status" value="1"/>
</dbReference>
<dbReference type="GO" id="GO:0046872">
    <property type="term" value="F:metal ion binding"/>
    <property type="evidence" value="ECO:0007669"/>
    <property type="project" value="UniProtKB-KW"/>
</dbReference>
<dbReference type="SUPFAM" id="SSF53706">
    <property type="entry name" value="Formate dehydrogenase/DMSO reductase, domains 1-3"/>
    <property type="match status" value="1"/>
</dbReference>
<dbReference type="GO" id="GO:0016020">
    <property type="term" value="C:membrane"/>
    <property type="evidence" value="ECO:0007669"/>
    <property type="project" value="TreeGrafter"/>
</dbReference>
<dbReference type="PROSITE" id="PS51085">
    <property type="entry name" value="2FE2S_FER_2"/>
    <property type="match status" value="1"/>
</dbReference>
<dbReference type="InterPro" id="IPR001041">
    <property type="entry name" value="2Fe-2S_ferredoxin-type"/>
</dbReference>
<evidence type="ECO:0000256" key="2">
    <source>
        <dbReference type="ARBA" id="ARBA00001966"/>
    </source>
</evidence>
<evidence type="ECO:0000259" key="15">
    <source>
        <dbReference type="PROSITE" id="PS51669"/>
    </source>
</evidence>
<evidence type="ECO:0000259" key="13">
    <source>
        <dbReference type="PROSITE" id="PS51085"/>
    </source>
</evidence>
<evidence type="ECO:0000256" key="5">
    <source>
        <dbReference type="ARBA" id="ARBA00022505"/>
    </source>
</evidence>
<dbReference type="InterPro" id="IPR036010">
    <property type="entry name" value="2Fe-2S_ferredoxin-like_sf"/>
</dbReference>
<dbReference type="PIRSF" id="PIRSF036643">
    <property type="entry name" value="FDH_alpha"/>
    <property type="match status" value="1"/>
</dbReference>
<dbReference type="SUPFAM" id="SSF54862">
    <property type="entry name" value="4Fe-4S ferredoxins"/>
    <property type="match status" value="1"/>
</dbReference>
<dbReference type="Pfam" id="PF04879">
    <property type="entry name" value="Molybdop_Fe4S4"/>
    <property type="match status" value="1"/>
</dbReference>
<dbReference type="Pfam" id="PF12838">
    <property type="entry name" value="Fer4_7"/>
    <property type="match status" value="1"/>
</dbReference>
<gene>
    <name evidence="17" type="ORF">C7445_104238</name>
</gene>
<evidence type="ECO:0000256" key="6">
    <source>
        <dbReference type="ARBA" id="ARBA00022714"/>
    </source>
</evidence>
<dbReference type="RefSeq" id="WP_279586207.1">
    <property type="nucleotide sequence ID" value="NZ_SORF01000004.1"/>
</dbReference>
<comment type="caution">
    <text evidence="17">The sequence shown here is derived from an EMBL/GenBank/DDBJ whole genome shotgun (WGS) entry which is preliminary data.</text>
</comment>
<dbReference type="InterPro" id="IPR050123">
    <property type="entry name" value="Prok_molybdopt-oxidoreductase"/>
</dbReference>
<dbReference type="AlphaFoldDB" id="A0A4R8LSI4"/>
<comment type="similarity">
    <text evidence="3">In the C-terminal section; belongs to the prokaryotic molybdopterin-containing oxidoreductase family.</text>
</comment>
<dbReference type="PANTHER" id="PTHR43105:SF14">
    <property type="entry name" value="FORMATE DEHYDROGENASE H"/>
    <property type="match status" value="1"/>
</dbReference>
<dbReference type="PANTHER" id="PTHR43105">
    <property type="entry name" value="RESPIRATORY NITRATE REDUCTASE"/>
    <property type="match status" value="1"/>
</dbReference>
<dbReference type="Pfam" id="PF10588">
    <property type="entry name" value="NADH-G_4Fe-4S_3"/>
    <property type="match status" value="1"/>
</dbReference>
<dbReference type="FunFam" id="3.30.70.20:FF:000032">
    <property type="entry name" value="Formate dehydrogenase, alpha subunit"/>
    <property type="match status" value="1"/>
</dbReference>
<comment type="cofactor">
    <cofactor evidence="12">
        <name>[2Fe-2S] cluster</name>
        <dbReference type="ChEBI" id="CHEBI:190135"/>
    </cofactor>
</comment>
<dbReference type="GO" id="GO:0043546">
    <property type="term" value="F:molybdopterin cofactor binding"/>
    <property type="evidence" value="ECO:0007669"/>
    <property type="project" value="InterPro"/>
</dbReference>
<reference evidence="17 18" key="1">
    <citation type="submission" date="2019-03" db="EMBL/GenBank/DDBJ databases">
        <title>Genomic Encyclopedia of Type Strains, Phase IV (KMG-IV): sequencing the most valuable type-strain genomes for metagenomic binning, comparative biology and taxonomic classification.</title>
        <authorList>
            <person name="Goeker M."/>
        </authorList>
    </citation>
    <scope>NUCLEOTIDE SEQUENCE [LARGE SCALE GENOMIC DNA]</scope>
    <source>
        <strain evidence="17 18">DSM 17974</strain>
    </source>
</reference>
<dbReference type="Pfam" id="PF01568">
    <property type="entry name" value="Molydop_binding"/>
    <property type="match status" value="1"/>
</dbReference>
<dbReference type="Gene3D" id="2.20.25.90">
    <property type="entry name" value="ADC-like domains"/>
    <property type="match status" value="1"/>
</dbReference>
<name>A0A4R8LSI4_9BACL</name>
<dbReference type="Gene3D" id="2.40.40.20">
    <property type="match status" value="1"/>
</dbReference>
<dbReference type="CDD" id="cd02753">
    <property type="entry name" value="MopB_Formate-Dh-H"/>
    <property type="match status" value="1"/>
</dbReference>
<dbReference type="InterPro" id="IPR009010">
    <property type="entry name" value="Asp_de-COase-like_dom_sf"/>
</dbReference>
<dbReference type="GO" id="GO:0051539">
    <property type="term" value="F:4 iron, 4 sulfur cluster binding"/>
    <property type="evidence" value="ECO:0007669"/>
    <property type="project" value="UniProtKB-KW"/>
</dbReference>
<accession>A0A4R8LSI4</accession>
<protein>
    <submittedName>
        <fullName evidence="17">Formate dehydrogenase major subunit</fullName>
    </submittedName>
</protein>
<keyword evidence="5" id="KW-0500">Molybdenum</keyword>
<keyword evidence="10" id="KW-0408">Iron</keyword>
<comment type="cofactor">
    <cofactor evidence="2">
        <name>[4Fe-4S] cluster</name>
        <dbReference type="ChEBI" id="CHEBI:49883"/>
    </cofactor>
</comment>
<dbReference type="SUPFAM" id="SSF50692">
    <property type="entry name" value="ADC-like"/>
    <property type="match status" value="1"/>
</dbReference>
<sequence>MKEELVHVVIDDRDHWVPSEASVLDVILDTGMDHPHVCYHPALGPIETCDTCIAQVDGQLVRACATRVQPEMEIRTKSVAARHARKEAMDRVLKNHDLYCTVCDNNNGNCTLHNTVMDMGIDHQAYPFTPKPYEVDMSNPFYRYDPNQCILCGRCVEACQNLQVSEVLSIDWNRAQPRVIWDDDVPINESSCVSCGHCVTVCPCNALMEKSMLGEAGYLTGIETGTLSKMIDITKQVEPGYSSIFAISEIEAELREARIRKTKTVCTYCGVGCSFDVWTKGRDILKVEPQMQAPANQISTCVKGKFGWDFVNSDERIVEPLVRRGDAFYPVTLDEALDVIERRIKEIQARDGHDAVAFIASSKSTNEENYLMQKLARSVMFTNNIDNCSRYCQSPATEALRRTMGLGGDTGSIRDLELADLVIIVGANPAEAHPVLSTRLRRAQKKRGQKLIVADVRRNIMAERANLFLQPRQGTDLVWLSAVTKYIIDQGKHDERFLRDRVNGFQEYAQSLEKFTIAYASEVCGVREEELVRIAEMIMASERVCVCWAMGVTQHVGGSDTSTAICNLLLVTGNVARPGTGAYPLRGHNNVQGAGDMGCAPTFLPGYESVANEEIRRKYEQAWQTPLPITPGLNNHQMVDAIHEGKLKALYLVGEDMAVVDSNANYVQEAFTKLDFFVVQDVFFSKTAQFADVILPACPSLEKEGTFTNTERRIQRLYRVLEPLGQAKPDWELIQLIANRFGANWSYTSPQEIFEEACGLTELFKGATYDRLEGYQSLQWPVAADGTDTPLLYLDGFAFPDKKARLYPVAWTPPIAVAEEYDLELNNGRLLEHFHEGNMTSRVPGIDAKVPETYVEISPALAADRKISDGALVRLISPYGRVKVRVVVTDRVAGNHIYLPLLSRRDEETVNLLTSSDHDTVTYTPAYKEMRVRMEVIEESGESPMKTGNFRLGKPNPQPGVNVELKWARSDYTPLVTNRL</sequence>
<dbReference type="InterPro" id="IPR006656">
    <property type="entry name" value="Mopterin_OxRdtase"/>
</dbReference>
<dbReference type="GO" id="GO:0008863">
    <property type="term" value="F:formate dehydrogenase (NAD+) activity"/>
    <property type="evidence" value="ECO:0007669"/>
    <property type="project" value="InterPro"/>
</dbReference>
<dbReference type="PROSITE" id="PS51379">
    <property type="entry name" value="4FE4S_FER_2"/>
    <property type="match status" value="2"/>
</dbReference>
<dbReference type="FunFam" id="2.40.40.20:FF:000005">
    <property type="entry name" value="Periplasmic nitrate reductase"/>
    <property type="match status" value="1"/>
</dbReference>
<dbReference type="InterPro" id="IPR006657">
    <property type="entry name" value="MoPterin_dinucl-bd_dom"/>
</dbReference>
<feature type="domain" description="4Fe-4S His(Cys)3-ligated-type" evidence="16">
    <location>
        <begin position="80"/>
        <end position="120"/>
    </location>
</feature>
<organism evidence="17 18">
    <name type="scientific">Alicyclobacillus sacchari</name>
    <dbReference type="NCBI Taxonomy" id="392010"/>
    <lineage>
        <taxon>Bacteria</taxon>
        <taxon>Bacillati</taxon>
        <taxon>Bacillota</taxon>
        <taxon>Bacilli</taxon>
        <taxon>Bacillales</taxon>
        <taxon>Alicyclobacillaceae</taxon>
        <taxon>Alicyclobacillus</taxon>
    </lineage>
</organism>
<keyword evidence="11" id="KW-0411">Iron-sulfur</keyword>
<dbReference type="InterPro" id="IPR017900">
    <property type="entry name" value="4Fe4S_Fe_S_CS"/>
</dbReference>
<dbReference type="Gene3D" id="3.30.70.20">
    <property type="match status" value="1"/>
</dbReference>
<dbReference type="Pfam" id="PF13510">
    <property type="entry name" value="Fer2_4"/>
    <property type="match status" value="1"/>
</dbReference>
<dbReference type="GO" id="GO:0051537">
    <property type="term" value="F:2 iron, 2 sulfur cluster binding"/>
    <property type="evidence" value="ECO:0007669"/>
    <property type="project" value="UniProtKB-KW"/>
</dbReference>
<dbReference type="GO" id="GO:0003954">
    <property type="term" value="F:NADH dehydrogenase activity"/>
    <property type="evidence" value="ECO:0007669"/>
    <property type="project" value="TreeGrafter"/>
</dbReference>
<dbReference type="InterPro" id="IPR006478">
    <property type="entry name" value="Formate_DH_asu"/>
</dbReference>
<keyword evidence="4" id="KW-0004">4Fe-4S</keyword>
<keyword evidence="18" id="KW-1185">Reference proteome</keyword>
<dbReference type="Gene3D" id="3.40.50.740">
    <property type="match status" value="1"/>
</dbReference>
<evidence type="ECO:0000259" key="14">
    <source>
        <dbReference type="PROSITE" id="PS51379"/>
    </source>
</evidence>
<proteinExistence type="inferred from homology"/>
<evidence type="ECO:0000313" key="18">
    <source>
        <dbReference type="Proteomes" id="UP000294581"/>
    </source>
</evidence>
<dbReference type="Gene3D" id="3.40.228.10">
    <property type="entry name" value="Dimethylsulfoxide Reductase, domain 2"/>
    <property type="match status" value="1"/>
</dbReference>
<feature type="domain" description="4Fe-4S ferredoxin-type" evidence="14">
    <location>
        <begin position="183"/>
        <end position="212"/>
    </location>
</feature>
<keyword evidence="7" id="KW-0479">Metal-binding</keyword>
<evidence type="ECO:0000256" key="10">
    <source>
        <dbReference type="ARBA" id="ARBA00023004"/>
    </source>
</evidence>
<evidence type="ECO:0000256" key="4">
    <source>
        <dbReference type="ARBA" id="ARBA00022485"/>
    </source>
</evidence>
<dbReference type="FunFam" id="2.20.25.90:FF:000001">
    <property type="entry name" value="Formate dehydrogenase subunit alpha"/>
    <property type="match status" value="1"/>
</dbReference>
<dbReference type="InterPro" id="IPR017896">
    <property type="entry name" value="4Fe4S_Fe-S-bd"/>
</dbReference>
<dbReference type="InterPro" id="IPR041924">
    <property type="entry name" value="Formate_Dh-H_N"/>
</dbReference>
<dbReference type="FunFam" id="3.10.20.740:FF:000003">
    <property type="entry name" value="Formate dehydrogenase subunit alpha"/>
    <property type="match status" value="1"/>
</dbReference>
<evidence type="ECO:0000256" key="12">
    <source>
        <dbReference type="ARBA" id="ARBA00034078"/>
    </source>
</evidence>